<name>A0A5E4ZHH8_9BURK</name>
<dbReference type="AlphaFoldDB" id="A0A5E4ZHH8"/>
<accession>A0A5E4ZHH8</accession>
<dbReference type="OrthoDB" id="8896696at2"/>
<dbReference type="Pfam" id="PF08765">
    <property type="entry name" value="Mor"/>
    <property type="match status" value="1"/>
</dbReference>
<dbReference type="SUPFAM" id="SSF46689">
    <property type="entry name" value="Homeodomain-like"/>
    <property type="match status" value="1"/>
</dbReference>
<organism evidence="2 3">
    <name type="scientific">Pandoraea captiosa</name>
    <dbReference type="NCBI Taxonomy" id="2508302"/>
    <lineage>
        <taxon>Bacteria</taxon>
        <taxon>Pseudomonadati</taxon>
        <taxon>Pseudomonadota</taxon>
        <taxon>Betaproteobacteria</taxon>
        <taxon>Burkholderiales</taxon>
        <taxon>Burkholderiaceae</taxon>
        <taxon>Pandoraea</taxon>
    </lineage>
</organism>
<dbReference type="RefSeq" id="WP_150621917.1">
    <property type="nucleotide sequence ID" value="NZ_CABPSQ010000001.1"/>
</dbReference>
<dbReference type="EMBL" id="CABPSQ010000001">
    <property type="protein sequence ID" value="VVE59835.1"/>
    <property type="molecule type" value="Genomic_DNA"/>
</dbReference>
<protein>
    <recommendedName>
        <fullName evidence="1">Mor transcription activator domain-containing protein</fullName>
    </recommendedName>
</protein>
<evidence type="ECO:0000313" key="3">
    <source>
        <dbReference type="Proteomes" id="UP000414136"/>
    </source>
</evidence>
<dbReference type="InterPro" id="IPR009057">
    <property type="entry name" value="Homeodomain-like_sf"/>
</dbReference>
<keyword evidence="3" id="KW-1185">Reference proteome</keyword>
<sequence>MKLENVTHLLPEAAQTIVRVVGLVGAARLIEQLGGTTFPVALRKSRLGEIRYEMLAEVVGTEAADAMTEHFGGDTLYIPRCTQAMRELMHREIRREFDRLTGDGTSALQAVARLAVKFKLADRTIWRVLKRPDAEAMSVGQTSLF</sequence>
<dbReference type="Proteomes" id="UP000414136">
    <property type="component" value="Unassembled WGS sequence"/>
</dbReference>
<evidence type="ECO:0000313" key="2">
    <source>
        <dbReference type="EMBL" id="VVE59835.1"/>
    </source>
</evidence>
<evidence type="ECO:0000259" key="1">
    <source>
        <dbReference type="Pfam" id="PF08765"/>
    </source>
</evidence>
<dbReference type="InterPro" id="IPR014875">
    <property type="entry name" value="Mor_transcription_activator"/>
</dbReference>
<gene>
    <name evidence="2" type="ORF">PCA31118_00031</name>
</gene>
<feature type="domain" description="Mor transcription activator" evidence="1">
    <location>
        <begin position="28"/>
        <end position="144"/>
    </location>
</feature>
<reference evidence="2 3" key="1">
    <citation type="submission" date="2019-08" db="EMBL/GenBank/DDBJ databases">
        <authorList>
            <person name="Peeters C."/>
        </authorList>
    </citation>
    <scope>NUCLEOTIDE SEQUENCE [LARGE SCALE GENOMIC DNA]</scope>
    <source>
        <strain evidence="2 3">LMG 31118</strain>
    </source>
</reference>
<proteinExistence type="predicted"/>